<name>A0A1G7FJA4_9BACT</name>
<evidence type="ECO:0000259" key="2">
    <source>
        <dbReference type="Pfam" id="PF01464"/>
    </source>
</evidence>
<evidence type="ECO:0000256" key="1">
    <source>
        <dbReference type="ARBA" id="ARBA00007734"/>
    </source>
</evidence>
<evidence type="ECO:0000313" key="3">
    <source>
        <dbReference type="EMBL" id="SDE75962.1"/>
    </source>
</evidence>
<organism evidence="3 4">
    <name type="scientific">Terriglobus roseus</name>
    <dbReference type="NCBI Taxonomy" id="392734"/>
    <lineage>
        <taxon>Bacteria</taxon>
        <taxon>Pseudomonadati</taxon>
        <taxon>Acidobacteriota</taxon>
        <taxon>Terriglobia</taxon>
        <taxon>Terriglobales</taxon>
        <taxon>Acidobacteriaceae</taxon>
        <taxon>Terriglobus</taxon>
    </lineage>
</organism>
<keyword evidence="4" id="KW-1185">Reference proteome</keyword>
<dbReference type="EMBL" id="LT629690">
    <property type="protein sequence ID" value="SDE75962.1"/>
    <property type="molecule type" value="Genomic_DNA"/>
</dbReference>
<dbReference type="RefSeq" id="WP_331711396.1">
    <property type="nucleotide sequence ID" value="NZ_LT629690.1"/>
</dbReference>
<dbReference type="InterPro" id="IPR023346">
    <property type="entry name" value="Lysozyme-like_dom_sf"/>
</dbReference>
<feature type="domain" description="Transglycosylase SLT" evidence="2">
    <location>
        <begin position="116"/>
        <end position="212"/>
    </location>
</feature>
<dbReference type="PANTHER" id="PTHR37423:SF2">
    <property type="entry name" value="MEMBRANE-BOUND LYTIC MUREIN TRANSGLYCOSYLASE C"/>
    <property type="match status" value="1"/>
</dbReference>
<dbReference type="Proteomes" id="UP000182427">
    <property type="component" value="Chromosome I"/>
</dbReference>
<sequence length="243" mass="25594">MPPADPIGRTPDATLVGMASLSVRRIAALLLLPGMCVAAAHAAEVVTLRNGFSITCERHEALSTDITRLYLRADNFMDVAASSITSVEAAPDVPAPVKAEAHEPAGTAIILADSGARHNVNVALLASVVQAESGGNTKAVSRTGARGLMQLMPGTANQLNVKDSFDPASNVNGGSAYLDQLLTRYHDNLALALAAYNAGPGAVDRYHGIPPYRETRAYVARVIREFNRRVAEQARAVSATVVR</sequence>
<dbReference type="AlphaFoldDB" id="A0A1G7FJA4"/>
<dbReference type="Pfam" id="PF01464">
    <property type="entry name" value="SLT"/>
    <property type="match status" value="1"/>
</dbReference>
<accession>A0A1G7FJA4</accession>
<reference evidence="3 4" key="1">
    <citation type="submission" date="2016-10" db="EMBL/GenBank/DDBJ databases">
        <authorList>
            <person name="de Groot N.N."/>
        </authorList>
    </citation>
    <scope>NUCLEOTIDE SEQUENCE [LARGE SCALE GENOMIC DNA]</scope>
    <source>
        <strain evidence="3 4">GAS232</strain>
    </source>
</reference>
<comment type="similarity">
    <text evidence="1">Belongs to the transglycosylase Slt family.</text>
</comment>
<dbReference type="Gene3D" id="1.10.530.10">
    <property type="match status" value="1"/>
</dbReference>
<proteinExistence type="inferred from homology"/>
<evidence type="ECO:0000313" key="4">
    <source>
        <dbReference type="Proteomes" id="UP000182427"/>
    </source>
</evidence>
<dbReference type="InterPro" id="IPR008258">
    <property type="entry name" value="Transglycosylase_SLT_dom_1"/>
</dbReference>
<protein>
    <submittedName>
        <fullName evidence="3">Transglycosylase SLT domain-containing protein</fullName>
    </submittedName>
</protein>
<gene>
    <name evidence="3" type="ORF">SAMN05444167_0358</name>
</gene>
<dbReference type="CDD" id="cd00254">
    <property type="entry name" value="LT-like"/>
    <property type="match status" value="1"/>
</dbReference>
<dbReference type="PANTHER" id="PTHR37423">
    <property type="entry name" value="SOLUBLE LYTIC MUREIN TRANSGLYCOSYLASE-RELATED"/>
    <property type="match status" value="1"/>
</dbReference>
<dbReference type="SUPFAM" id="SSF53955">
    <property type="entry name" value="Lysozyme-like"/>
    <property type="match status" value="1"/>
</dbReference>